<dbReference type="Gene3D" id="3.20.20.80">
    <property type="entry name" value="Glycosidases"/>
    <property type="match status" value="1"/>
</dbReference>
<dbReference type="GO" id="GO:0016052">
    <property type="term" value="P:carbohydrate catabolic process"/>
    <property type="evidence" value="ECO:0007669"/>
    <property type="project" value="TreeGrafter"/>
</dbReference>
<comment type="similarity">
    <text evidence="1">Belongs to the glycosyl hydrolase 25 family.</text>
</comment>
<dbReference type="Proteomes" id="UP000469424">
    <property type="component" value="Unassembled WGS sequence"/>
</dbReference>
<dbReference type="AlphaFoldDB" id="A0A6N7X7D9"/>
<proteinExistence type="inferred from homology"/>
<evidence type="ECO:0000313" key="4">
    <source>
        <dbReference type="Proteomes" id="UP000469424"/>
    </source>
</evidence>
<sequence length="403" mass="45543">MFHIQKTSVCYNINALFSCRVKGYLSMTAKKKNTQKHMKRKSPRKKTRRRTSRKNNRKFQKWQLALIAIGVLLIAGVTGLHLYSHPTQIGSGKYTHAAKFDNALVIDGIDVSYAQGDGASHNWNQVKRSGVDFVFIRAGYRDSSKGKLHADSEFKENIQGARKAGLMVGIYFYSQATTKKEAREEARKLVNAADGYQIDLPLVMDYELYPKGRLEKFMNGKKYKAAKGTEIAEAFCEVVREAGYEPSVYSNYNLLMHKVNPKKVAGFARVWLAHYNSSTDYPHNYTFWQASFEEKVHGISGTVDRNFWYFGPNGEATRGRRAAGARSIRDCTVQLEKHSFYYIGKPIQPKLIVKDGNTPLREGTDYQVGYVKNASAGTGYAIVTGIGKYKDRISTGFRIKTLL</sequence>
<protein>
    <recommendedName>
        <fullName evidence="5">Glycosyl hydrolase family 25</fullName>
    </recommendedName>
</protein>
<dbReference type="GO" id="GO:0003796">
    <property type="term" value="F:lysozyme activity"/>
    <property type="evidence" value="ECO:0007669"/>
    <property type="project" value="InterPro"/>
</dbReference>
<dbReference type="InterPro" id="IPR002053">
    <property type="entry name" value="Glyco_hydro_25"/>
</dbReference>
<comment type="caution">
    <text evidence="3">The sequence shown here is derived from an EMBL/GenBank/DDBJ whole genome shotgun (WGS) entry which is preliminary data.</text>
</comment>
<dbReference type="CDD" id="cd06414">
    <property type="entry name" value="GH25_LytC-like"/>
    <property type="match status" value="1"/>
</dbReference>
<dbReference type="PROSITE" id="PS51257">
    <property type="entry name" value="PROKAR_LIPOPROTEIN"/>
    <property type="match status" value="1"/>
</dbReference>
<dbReference type="PANTHER" id="PTHR34135:SF2">
    <property type="entry name" value="LYSOZYME"/>
    <property type="match status" value="1"/>
</dbReference>
<keyword evidence="4" id="KW-1185">Reference proteome</keyword>
<name>A0A6N7X7D9_9FIRM</name>
<dbReference type="InterPro" id="IPR017853">
    <property type="entry name" value="GH"/>
</dbReference>
<feature type="region of interest" description="Disordered" evidence="2">
    <location>
        <begin position="30"/>
        <end position="57"/>
    </location>
</feature>
<dbReference type="EMBL" id="VUNA01000024">
    <property type="protein sequence ID" value="MST71420.1"/>
    <property type="molecule type" value="Genomic_DNA"/>
</dbReference>
<evidence type="ECO:0000256" key="1">
    <source>
        <dbReference type="ARBA" id="ARBA00010646"/>
    </source>
</evidence>
<organism evidence="3 4">
    <name type="scientific">Mogibacterium kristiansenii</name>
    <dbReference type="NCBI Taxonomy" id="2606708"/>
    <lineage>
        <taxon>Bacteria</taxon>
        <taxon>Bacillati</taxon>
        <taxon>Bacillota</taxon>
        <taxon>Clostridia</taxon>
        <taxon>Peptostreptococcales</taxon>
        <taxon>Anaerovoracaceae</taxon>
        <taxon>Mogibacterium</taxon>
    </lineage>
</organism>
<accession>A0A6N7X7D9</accession>
<dbReference type="GO" id="GO:0009253">
    <property type="term" value="P:peptidoglycan catabolic process"/>
    <property type="evidence" value="ECO:0007669"/>
    <property type="project" value="InterPro"/>
</dbReference>
<dbReference type="PANTHER" id="PTHR34135">
    <property type="entry name" value="LYSOZYME"/>
    <property type="match status" value="1"/>
</dbReference>
<gene>
    <name evidence="3" type="ORF">FYJ65_08900</name>
</gene>
<dbReference type="GO" id="GO:0016998">
    <property type="term" value="P:cell wall macromolecule catabolic process"/>
    <property type="evidence" value="ECO:0007669"/>
    <property type="project" value="InterPro"/>
</dbReference>
<reference evidence="3 4" key="1">
    <citation type="submission" date="2019-08" db="EMBL/GenBank/DDBJ databases">
        <title>In-depth cultivation of the pig gut microbiome towards novel bacterial diversity and tailored functional studies.</title>
        <authorList>
            <person name="Wylensek D."/>
            <person name="Hitch T.C.A."/>
            <person name="Clavel T."/>
        </authorList>
    </citation>
    <scope>NUCLEOTIDE SEQUENCE [LARGE SCALE GENOMIC DNA]</scope>
    <source>
        <strain evidence="3 4">WCA-MUC-591-APC-4B</strain>
    </source>
</reference>
<evidence type="ECO:0008006" key="5">
    <source>
        <dbReference type="Google" id="ProtNLM"/>
    </source>
</evidence>
<dbReference type="Pfam" id="PF01183">
    <property type="entry name" value="Glyco_hydro_25"/>
    <property type="match status" value="1"/>
</dbReference>
<evidence type="ECO:0000256" key="2">
    <source>
        <dbReference type="SAM" id="MobiDB-lite"/>
    </source>
</evidence>
<evidence type="ECO:0000313" key="3">
    <source>
        <dbReference type="EMBL" id="MST71420.1"/>
    </source>
</evidence>
<dbReference type="SUPFAM" id="SSF51445">
    <property type="entry name" value="(Trans)glycosidases"/>
    <property type="match status" value="1"/>
</dbReference>
<dbReference type="PROSITE" id="PS51904">
    <property type="entry name" value="GLYCOSYL_HYDROL_F25_2"/>
    <property type="match status" value="1"/>
</dbReference>